<reference evidence="3 4" key="1">
    <citation type="submission" date="2019-01" db="EMBL/GenBank/DDBJ databases">
        <authorList>
            <person name="Chen W.-M."/>
        </authorList>
    </citation>
    <scope>NUCLEOTIDE SEQUENCE [LARGE SCALE GENOMIC DNA]</scope>
    <source>
        <strain evidence="3 4">TER-1</strain>
    </source>
</reference>
<evidence type="ECO:0000313" key="3">
    <source>
        <dbReference type="EMBL" id="RVU12599.1"/>
    </source>
</evidence>
<comment type="caution">
    <text evidence="3">The sequence shown here is derived from an EMBL/GenBank/DDBJ whole genome shotgun (WGS) entry which is preliminary data.</text>
</comment>
<feature type="compositionally biased region" description="Basic and acidic residues" evidence="1">
    <location>
        <begin position="11"/>
        <end position="28"/>
    </location>
</feature>
<accession>A0A3S2VMW9</accession>
<dbReference type="OrthoDB" id="8018686at2"/>
<feature type="non-terminal residue" evidence="3">
    <location>
        <position position="1"/>
    </location>
</feature>
<dbReference type="SUPFAM" id="SSF47090">
    <property type="entry name" value="PGBD-like"/>
    <property type="match status" value="1"/>
</dbReference>
<proteinExistence type="predicted"/>
<dbReference type="RefSeq" id="WP_148239805.1">
    <property type="nucleotide sequence ID" value="NZ_SACP01000051.1"/>
</dbReference>
<gene>
    <name evidence="3" type="ORF">EOE48_27485</name>
</gene>
<evidence type="ECO:0000313" key="4">
    <source>
        <dbReference type="Proteomes" id="UP000286997"/>
    </source>
</evidence>
<evidence type="ECO:0000259" key="2">
    <source>
        <dbReference type="Pfam" id="PF01471"/>
    </source>
</evidence>
<dbReference type="InterPro" id="IPR036365">
    <property type="entry name" value="PGBD-like_sf"/>
</dbReference>
<dbReference type="EMBL" id="SACP01000051">
    <property type="protein sequence ID" value="RVU12599.1"/>
    <property type="molecule type" value="Genomic_DNA"/>
</dbReference>
<organism evidence="3 4">
    <name type="scientific">Methylobacterium oryzihabitans</name>
    <dbReference type="NCBI Taxonomy" id="2499852"/>
    <lineage>
        <taxon>Bacteria</taxon>
        <taxon>Pseudomonadati</taxon>
        <taxon>Pseudomonadota</taxon>
        <taxon>Alphaproteobacteria</taxon>
        <taxon>Hyphomicrobiales</taxon>
        <taxon>Methylobacteriaceae</taxon>
        <taxon>Methylobacterium</taxon>
    </lineage>
</organism>
<feature type="region of interest" description="Disordered" evidence="1">
    <location>
        <begin position="1"/>
        <end position="64"/>
    </location>
</feature>
<keyword evidence="4" id="KW-1185">Reference proteome</keyword>
<dbReference type="Gene3D" id="1.10.101.10">
    <property type="entry name" value="PGBD-like superfamily/PGBD"/>
    <property type="match status" value="1"/>
</dbReference>
<feature type="compositionally biased region" description="Pro residues" evidence="1">
    <location>
        <begin position="1"/>
        <end position="10"/>
    </location>
</feature>
<dbReference type="InterPro" id="IPR036366">
    <property type="entry name" value="PGBDSf"/>
</dbReference>
<evidence type="ECO:0000256" key="1">
    <source>
        <dbReference type="SAM" id="MobiDB-lite"/>
    </source>
</evidence>
<feature type="domain" description="Peptidoglycan binding-like" evidence="2">
    <location>
        <begin position="65"/>
        <end position="106"/>
    </location>
</feature>
<dbReference type="Pfam" id="PF01471">
    <property type="entry name" value="PG_binding_1"/>
    <property type="match status" value="1"/>
</dbReference>
<dbReference type="Proteomes" id="UP000286997">
    <property type="component" value="Unassembled WGS sequence"/>
</dbReference>
<sequence>PAARPAPPKPDAARAADKGSDRAPDRTAARPPAVQAAEVRALAAQAKANPAAAPKPGSAATGPDKDVAFAQRALVKLGYGPLAVDGVIGPGTRAALDRFERDRRLTGVSRGTLRELAARSGLTRE</sequence>
<protein>
    <submittedName>
        <fullName evidence="3">Peptidoglycan-binding protein</fullName>
    </submittedName>
</protein>
<dbReference type="InterPro" id="IPR002477">
    <property type="entry name" value="Peptidoglycan-bd-like"/>
</dbReference>
<dbReference type="AlphaFoldDB" id="A0A3S2VMW9"/>
<feature type="compositionally biased region" description="Low complexity" evidence="1">
    <location>
        <begin position="29"/>
        <end position="62"/>
    </location>
</feature>
<name>A0A3S2VMW9_9HYPH</name>